<dbReference type="InterPro" id="IPR036694">
    <property type="entry name" value="Dodecin-like_sf"/>
</dbReference>
<dbReference type="PANTHER" id="PTHR39324:SF1">
    <property type="entry name" value="CALCIUM DODECIN"/>
    <property type="match status" value="1"/>
</dbReference>
<keyword evidence="2" id="KW-1185">Reference proteome</keyword>
<protein>
    <submittedName>
        <fullName evidence="1">Dodecin</fullName>
    </submittedName>
</protein>
<evidence type="ECO:0000313" key="1">
    <source>
        <dbReference type="EMBL" id="MFC5064212.1"/>
    </source>
</evidence>
<dbReference type="EMBL" id="JBHSIV010000021">
    <property type="protein sequence ID" value="MFC5064212.1"/>
    <property type="molecule type" value="Genomic_DNA"/>
</dbReference>
<dbReference type="InterPro" id="IPR025543">
    <property type="entry name" value="Dodecin-like"/>
</dbReference>
<evidence type="ECO:0000313" key="2">
    <source>
        <dbReference type="Proteomes" id="UP001595947"/>
    </source>
</evidence>
<dbReference type="Pfam" id="PF07311">
    <property type="entry name" value="Dodecin"/>
    <property type="match status" value="1"/>
</dbReference>
<dbReference type="NCBIfam" id="NF043052">
    <property type="entry name" value="DodecBact"/>
    <property type="match status" value="1"/>
</dbReference>
<organism evidence="1 2">
    <name type="scientific">Actinomycetospora atypica</name>
    <dbReference type="NCBI Taxonomy" id="1290095"/>
    <lineage>
        <taxon>Bacteria</taxon>
        <taxon>Bacillati</taxon>
        <taxon>Actinomycetota</taxon>
        <taxon>Actinomycetes</taxon>
        <taxon>Pseudonocardiales</taxon>
        <taxon>Pseudonocardiaceae</taxon>
        <taxon>Actinomycetospora</taxon>
    </lineage>
</organism>
<dbReference type="InterPro" id="IPR050049">
    <property type="entry name" value="Dodecin_bact"/>
</dbReference>
<sequence>MADNIYSKSEIVGTSEIGVDDAIKGAIKRASQSVREIGWFEVAEIRGHVENGEVQHFQVTLKIGFALEDTKS</sequence>
<dbReference type="SUPFAM" id="SSF89807">
    <property type="entry name" value="Dodecin-like"/>
    <property type="match status" value="1"/>
</dbReference>
<proteinExistence type="predicted"/>
<dbReference type="PANTHER" id="PTHR39324">
    <property type="entry name" value="CALCIUM DODECIN"/>
    <property type="match status" value="1"/>
</dbReference>
<reference evidence="2" key="1">
    <citation type="journal article" date="2019" name="Int. J. Syst. Evol. Microbiol.">
        <title>The Global Catalogue of Microorganisms (GCM) 10K type strain sequencing project: providing services to taxonomists for standard genome sequencing and annotation.</title>
        <authorList>
            <consortium name="The Broad Institute Genomics Platform"/>
            <consortium name="The Broad Institute Genome Sequencing Center for Infectious Disease"/>
            <person name="Wu L."/>
            <person name="Ma J."/>
        </authorList>
    </citation>
    <scope>NUCLEOTIDE SEQUENCE [LARGE SCALE GENOMIC DNA]</scope>
    <source>
        <strain evidence="2">CGMCC 4.7093</strain>
    </source>
</reference>
<dbReference type="Proteomes" id="UP001595947">
    <property type="component" value="Unassembled WGS sequence"/>
</dbReference>
<comment type="caution">
    <text evidence="1">The sequence shown here is derived from an EMBL/GenBank/DDBJ whole genome shotgun (WGS) entry which is preliminary data.</text>
</comment>
<dbReference type="InterPro" id="IPR009923">
    <property type="entry name" value="Dodecin"/>
</dbReference>
<name>A0ABV9YRC4_9PSEU</name>
<dbReference type="RefSeq" id="WP_378037560.1">
    <property type="nucleotide sequence ID" value="NZ_JBHSIV010000021.1"/>
</dbReference>
<dbReference type="Gene3D" id="3.30.1660.10">
    <property type="entry name" value="Flavin-binding protein dodecin"/>
    <property type="match status" value="1"/>
</dbReference>
<gene>
    <name evidence="1" type="ORF">ACFPBZ_18460</name>
</gene>
<accession>A0ABV9YRC4</accession>